<dbReference type="OMA" id="NCEKIYD"/>
<evidence type="ECO:0000256" key="7">
    <source>
        <dbReference type="ARBA" id="ARBA00023033"/>
    </source>
</evidence>
<dbReference type="AlphaFoldDB" id="A0A336MXR8"/>
<protein>
    <submittedName>
        <fullName evidence="8">CSON008890 protein</fullName>
    </submittedName>
</protein>
<name>A0A336MXR8_CULSO</name>
<evidence type="ECO:0000256" key="4">
    <source>
        <dbReference type="ARBA" id="ARBA00022723"/>
    </source>
</evidence>
<evidence type="ECO:0000256" key="6">
    <source>
        <dbReference type="ARBA" id="ARBA00023004"/>
    </source>
</evidence>
<comment type="cofactor">
    <cofactor evidence="1">
        <name>heme</name>
        <dbReference type="ChEBI" id="CHEBI:30413"/>
    </cofactor>
</comment>
<evidence type="ECO:0000313" key="8">
    <source>
        <dbReference type="EMBL" id="SSX34980.1"/>
    </source>
</evidence>
<keyword evidence="7" id="KW-0503">Monooxygenase</keyword>
<keyword evidence="3" id="KW-0349">Heme</keyword>
<gene>
    <name evidence="8" type="primary">CSON008890</name>
</gene>
<keyword evidence="5" id="KW-0560">Oxidoreductase</keyword>
<proteinExistence type="inferred from homology"/>
<organism evidence="8">
    <name type="scientific">Culicoides sonorensis</name>
    <name type="common">Biting midge</name>
    <dbReference type="NCBI Taxonomy" id="179676"/>
    <lineage>
        <taxon>Eukaryota</taxon>
        <taxon>Metazoa</taxon>
        <taxon>Ecdysozoa</taxon>
        <taxon>Arthropoda</taxon>
        <taxon>Hexapoda</taxon>
        <taxon>Insecta</taxon>
        <taxon>Pterygota</taxon>
        <taxon>Neoptera</taxon>
        <taxon>Endopterygota</taxon>
        <taxon>Diptera</taxon>
        <taxon>Nematocera</taxon>
        <taxon>Chironomoidea</taxon>
        <taxon>Ceratopogonidae</taxon>
        <taxon>Ceratopogoninae</taxon>
        <taxon>Culicoides</taxon>
        <taxon>Monoculicoides</taxon>
    </lineage>
</organism>
<dbReference type="InterPro" id="IPR050196">
    <property type="entry name" value="Cytochrome_P450_Monoox"/>
</dbReference>
<dbReference type="VEuPathDB" id="VectorBase:CSON008890"/>
<keyword evidence="6" id="KW-0408">Iron</keyword>
<accession>A0A336MXR8</accession>
<evidence type="ECO:0000256" key="2">
    <source>
        <dbReference type="ARBA" id="ARBA00010617"/>
    </source>
</evidence>
<dbReference type="InterPro" id="IPR001128">
    <property type="entry name" value="Cyt_P450"/>
</dbReference>
<dbReference type="Gene3D" id="1.10.630.10">
    <property type="entry name" value="Cytochrome P450"/>
    <property type="match status" value="2"/>
</dbReference>
<dbReference type="EMBL" id="UFQT01003415">
    <property type="protein sequence ID" value="SSX34980.1"/>
    <property type="molecule type" value="Genomic_DNA"/>
</dbReference>
<dbReference type="SUPFAM" id="SSF48264">
    <property type="entry name" value="Cytochrome P450"/>
    <property type="match status" value="1"/>
</dbReference>
<dbReference type="GO" id="GO:0016705">
    <property type="term" value="F:oxidoreductase activity, acting on paired donors, with incorporation or reduction of molecular oxygen"/>
    <property type="evidence" value="ECO:0007669"/>
    <property type="project" value="InterPro"/>
</dbReference>
<dbReference type="InterPro" id="IPR036396">
    <property type="entry name" value="Cyt_P450_sf"/>
</dbReference>
<evidence type="ECO:0000256" key="1">
    <source>
        <dbReference type="ARBA" id="ARBA00001971"/>
    </source>
</evidence>
<dbReference type="PANTHER" id="PTHR24291">
    <property type="entry name" value="CYTOCHROME P450 FAMILY 4"/>
    <property type="match status" value="1"/>
</dbReference>
<dbReference type="GO" id="GO:0020037">
    <property type="term" value="F:heme binding"/>
    <property type="evidence" value="ECO:0007669"/>
    <property type="project" value="InterPro"/>
</dbReference>
<dbReference type="PANTHER" id="PTHR24291:SF106">
    <property type="entry name" value="CYTOCHROME P450 4G1-RELATED"/>
    <property type="match status" value="1"/>
</dbReference>
<dbReference type="GO" id="GO:0004497">
    <property type="term" value="F:monooxygenase activity"/>
    <property type="evidence" value="ECO:0007669"/>
    <property type="project" value="UniProtKB-KW"/>
</dbReference>
<keyword evidence="4" id="KW-0479">Metal-binding</keyword>
<dbReference type="Pfam" id="PF00067">
    <property type="entry name" value="p450"/>
    <property type="match status" value="1"/>
</dbReference>
<evidence type="ECO:0000256" key="3">
    <source>
        <dbReference type="ARBA" id="ARBA00022617"/>
    </source>
</evidence>
<dbReference type="GO" id="GO:0005506">
    <property type="term" value="F:iron ion binding"/>
    <property type="evidence" value="ECO:0007669"/>
    <property type="project" value="InterPro"/>
</dbReference>
<evidence type="ECO:0000256" key="5">
    <source>
        <dbReference type="ARBA" id="ARBA00023002"/>
    </source>
</evidence>
<comment type="similarity">
    <text evidence="2">Belongs to the cytochrome P450 family.</text>
</comment>
<sequence>MGIHQHIQDKVVEELDQIFGDSDRPATFQDTLEMKYLERCMMETLRMYPPVPIIARQLKENLKLVSGDYEVPAGRKYAMLKLKIILSTILRKYRVYSDMKEEDFRLQADIILKREEGFQIRMEPRKRTAKAS</sequence>
<reference evidence="8" key="1">
    <citation type="submission" date="2018-07" db="EMBL/GenBank/DDBJ databases">
        <authorList>
            <person name="Quirk P.G."/>
            <person name="Krulwich T.A."/>
        </authorList>
    </citation>
    <scope>NUCLEOTIDE SEQUENCE</scope>
</reference>